<feature type="transmembrane region" description="Helical" evidence="1">
    <location>
        <begin position="43"/>
        <end position="64"/>
    </location>
</feature>
<feature type="transmembrane region" description="Helical" evidence="1">
    <location>
        <begin position="12"/>
        <end position="31"/>
    </location>
</feature>
<dbReference type="RefSeq" id="WP_343951339.1">
    <property type="nucleotide sequence ID" value="NZ_BAAAHQ010000020.1"/>
</dbReference>
<feature type="transmembrane region" description="Helical" evidence="1">
    <location>
        <begin position="99"/>
        <end position="120"/>
    </location>
</feature>
<reference evidence="2 3" key="1">
    <citation type="journal article" date="2019" name="Int. J. Syst. Evol. Microbiol.">
        <title>The Global Catalogue of Microorganisms (GCM) 10K type strain sequencing project: providing services to taxonomists for standard genome sequencing and annotation.</title>
        <authorList>
            <consortium name="The Broad Institute Genomics Platform"/>
            <consortium name="The Broad Institute Genome Sequencing Center for Infectious Disease"/>
            <person name="Wu L."/>
            <person name="Ma J."/>
        </authorList>
    </citation>
    <scope>NUCLEOTIDE SEQUENCE [LARGE SCALE GENOMIC DNA]</scope>
    <source>
        <strain evidence="2 3">JCM 11136</strain>
    </source>
</reference>
<evidence type="ECO:0000313" key="3">
    <source>
        <dbReference type="Proteomes" id="UP001501578"/>
    </source>
</evidence>
<gene>
    <name evidence="2" type="ORF">GCM10009560_39060</name>
</gene>
<keyword evidence="3" id="KW-1185">Reference proteome</keyword>
<proteinExistence type="predicted"/>
<keyword evidence="1" id="KW-0812">Transmembrane</keyword>
<accession>A0ABN1PTM9</accession>
<keyword evidence="1" id="KW-1133">Transmembrane helix</keyword>
<organism evidence="2 3">
    <name type="scientific">Nonomuraea longicatena</name>
    <dbReference type="NCBI Taxonomy" id="83682"/>
    <lineage>
        <taxon>Bacteria</taxon>
        <taxon>Bacillati</taxon>
        <taxon>Actinomycetota</taxon>
        <taxon>Actinomycetes</taxon>
        <taxon>Streptosporangiales</taxon>
        <taxon>Streptosporangiaceae</taxon>
        <taxon>Nonomuraea</taxon>
    </lineage>
</organism>
<comment type="caution">
    <text evidence="2">The sequence shown here is derived from an EMBL/GenBank/DDBJ whole genome shotgun (WGS) entry which is preliminary data.</text>
</comment>
<keyword evidence="1" id="KW-0472">Membrane</keyword>
<protein>
    <submittedName>
        <fullName evidence="2">Uncharacterized protein</fullName>
    </submittedName>
</protein>
<feature type="transmembrane region" description="Helical" evidence="1">
    <location>
        <begin position="132"/>
        <end position="150"/>
    </location>
</feature>
<sequence length="151" mass="15291">MRSPVLSAARAGLICGSIVSLLAVTLFMMALSADPDSGAGWSYFLVVPMWPMGAIAAVVVHVWSVREARSLLAALIAGVLAALSIIGVTSLFTDEAGTMAAFFVVPMGAIVFYPAFLALGAWTVGGTQPAPLRAGVGLLTGALGVLCLALG</sequence>
<evidence type="ECO:0000256" key="1">
    <source>
        <dbReference type="SAM" id="Phobius"/>
    </source>
</evidence>
<dbReference type="EMBL" id="BAAAHQ010000020">
    <property type="protein sequence ID" value="GAA0933074.1"/>
    <property type="molecule type" value="Genomic_DNA"/>
</dbReference>
<evidence type="ECO:0000313" key="2">
    <source>
        <dbReference type="EMBL" id="GAA0933074.1"/>
    </source>
</evidence>
<dbReference type="Proteomes" id="UP001501578">
    <property type="component" value="Unassembled WGS sequence"/>
</dbReference>
<name>A0ABN1PTM9_9ACTN</name>
<feature type="transmembrane region" description="Helical" evidence="1">
    <location>
        <begin position="71"/>
        <end position="93"/>
    </location>
</feature>